<evidence type="ECO:0000313" key="3">
    <source>
        <dbReference type="Proteomes" id="UP000001176"/>
    </source>
</evidence>
<dbReference type="Gene3D" id="3.30.160.250">
    <property type="match status" value="1"/>
</dbReference>
<dbReference type="SUPFAM" id="SSF47598">
    <property type="entry name" value="Ribbon-helix-helix"/>
    <property type="match status" value="1"/>
</dbReference>
<dbReference type="InterPro" id="IPR051404">
    <property type="entry name" value="TA_system_antitoxin"/>
</dbReference>
<dbReference type="RefSeq" id="WP_012228587.1">
    <property type="nucleotide sequence ID" value="NC_010125.1"/>
</dbReference>
<evidence type="ECO:0000259" key="1">
    <source>
        <dbReference type="Pfam" id="PF15919"/>
    </source>
</evidence>
<keyword evidence="3" id="KW-1185">Reference proteome</keyword>
<dbReference type="InterPro" id="IPR035069">
    <property type="entry name" value="TTHA1013/TTHA0281-like"/>
</dbReference>
<gene>
    <name evidence="2" type="ordered locus">GDI3801</name>
</gene>
<proteinExistence type="predicted"/>
<dbReference type="Proteomes" id="UP000001176">
    <property type="component" value="Chromosome"/>
</dbReference>
<dbReference type="Pfam" id="PF15919">
    <property type="entry name" value="HicB_lk_antitox"/>
    <property type="match status" value="1"/>
</dbReference>
<dbReference type="PANTHER" id="PTHR34504">
    <property type="entry name" value="ANTITOXIN HICB"/>
    <property type="match status" value="1"/>
</dbReference>
<dbReference type="GO" id="GO:0006355">
    <property type="term" value="P:regulation of DNA-templated transcription"/>
    <property type="evidence" value="ECO:0007669"/>
    <property type="project" value="InterPro"/>
</dbReference>
<organism evidence="2 3">
    <name type="scientific">Gluconacetobacter diazotrophicus (strain ATCC 49037 / DSM 5601 / CCUG 37298 / CIP 103539 / LMG 7603 / PAl5)</name>
    <dbReference type="NCBI Taxonomy" id="272568"/>
    <lineage>
        <taxon>Bacteria</taxon>
        <taxon>Pseudomonadati</taxon>
        <taxon>Pseudomonadota</taxon>
        <taxon>Alphaproteobacteria</taxon>
        <taxon>Acetobacterales</taxon>
        <taxon>Acetobacteraceae</taxon>
        <taxon>Gluconacetobacter</taxon>
    </lineage>
</organism>
<feature type="domain" description="HicB-like antitoxin of toxin-antitoxin system" evidence="1">
    <location>
        <begin position="10"/>
        <end position="135"/>
    </location>
</feature>
<reference evidence="2 3" key="1">
    <citation type="journal article" date="2009" name="BMC Genomics">
        <title>Complete genome sequence of the sugarcane nitrogen-fixing endophyte Gluconacetobacter diazotrophicus Pal5.</title>
        <authorList>
            <person name="Bertalan M."/>
            <person name="Albano R."/>
            <person name="Padua V."/>
            <person name="Rouws L."/>
            <person name="Rojas C."/>
            <person name="Hemerly A."/>
            <person name="Teixeira K."/>
            <person name="Schwab S."/>
            <person name="Araujo J."/>
            <person name="Oliveira A."/>
            <person name="Franca L."/>
            <person name="Magalhaes V."/>
            <person name="Alqueres S."/>
            <person name="Cardoso A."/>
            <person name="Almeida W."/>
            <person name="Loureiro M.M."/>
            <person name="Nogueira E."/>
            <person name="Cidade D."/>
            <person name="Oliveira D."/>
            <person name="Simao T."/>
            <person name="Macedo J."/>
            <person name="Valadao A."/>
            <person name="Dreschsel M."/>
            <person name="Freitas F."/>
            <person name="Vidal M."/>
            <person name="Guedes H."/>
            <person name="Rodrigues E."/>
            <person name="Meneses C."/>
            <person name="Brioso P."/>
            <person name="Pozzer L."/>
            <person name="Figueiredo D."/>
            <person name="Montano H."/>
            <person name="Junior J."/>
            <person name="Filho G."/>
            <person name="Flores V."/>
            <person name="Ferreira B."/>
            <person name="Branco A."/>
            <person name="Gonzalez P."/>
            <person name="Guillobel H."/>
            <person name="Lemos M."/>
            <person name="Seibel L."/>
            <person name="Macedo J."/>
            <person name="Alves-Ferreira M."/>
            <person name="Sachetto-Martins G."/>
            <person name="Coelho A."/>
            <person name="Santos E."/>
            <person name="Amaral G."/>
            <person name="Neves A."/>
            <person name="Pacheco A.B."/>
            <person name="Carvalho D."/>
            <person name="Lery L."/>
            <person name="Bisch P."/>
            <person name="Rossle S.C."/>
            <person name="Urmenyi T."/>
            <person name="Kruger W.V."/>
            <person name="Martins O."/>
            <person name="Baldani J.I."/>
            <person name="Ferreira P.C."/>
        </authorList>
    </citation>
    <scope>NUCLEOTIDE SEQUENCE [LARGE SCALE GENOMIC DNA]</scope>
    <source>
        <strain evidence="3">ATCC 49037 / DSM 5601 / CCUG 37298 / CIP 103539 / LMG 7603 / PAl5</strain>
    </source>
</reference>
<protein>
    <recommendedName>
        <fullName evidence="1">HicB-like antitoxin of toxin-antitoxin system domain-containing protein</fullName>
    </recommendedName>
</protein>
<dbReference type="AlphaFoldDB" id="A9H9S0"/>
<dbReference type="InterPro" id="IPR031807">
    <property type="entry name" value="HicB-like"/>
</dbReference>
<accession>A9H9S0</accession>
<dbReference type="KEGG" id="gdi:GDI3801"/>
<dbReference type="SUPFAM" id="SSF143100">
    <property type="entry name" value="TTHA1013/TTHA0281-like"/>
    <property type="match status" value="1"/>
</dbReference>
<dbReference type="EMBL" id="AM889285">
    <property type="protein sequence ID" value="CAP57744.1"/>
    <property type="molecule type" value="Genomic_DNA"/>
</dbReference>
<sequence>MTRQEGKMRYPIVIERGSDAEAYGVVVPDLPGCFSAGDTFDEAVSNASEAIALWVEDAIDNGQSIPRPSSLDGLRASLEWSGPEWIWGFASVDPTLFDDTSERVNITLPRRVLARLDSRAKDAGETRSGFIAKLALSA</sequence>
<dbReference type="PANTHER" id="PTHR34504:SF2">
    <property type="entry name" value="UPF0150 PROTEIN SSL0259"/>
    <property type="match status" value="1"/>
</dbReference>
<dbReference type="InterPro" id="IPR010985">
    <property type="entry name" value="Ribbon_hlx_hlx"/>
</dbReference>
<name>A9H9S0_GLUDA</name>
<evidence type="ECO:0000313" key="2">
    <source>
        <dbReference type="EMBL" id="CAP57744.1"/>
    </source>
</evidence>